<name>A0AAV4CT02_9GAST</name>
<comment type="caution">
    <text evidence="1">The sequence shown here is derived from an EMBL/GenBank/DDBJ whole genome shotgun (WGS) entry which is preliminary data.</text>
</comment>
<protein>
    <submittedName>
        <fullName evidence="1">Uncharacterized protein</fullName>
    </submittedName>
</protein>
<evidence type="ECO:0000313" key="1">
    <source>
        <dbReference type="EMBL" id="GFO35040.1"/>
    </source>
</evidence>
<organism evidence="1 2">
    <name type="scientific">Plakobranchus ocellatus</name>
    <dbReference type="NCBI Taxonomy" id="259542"/>
    <lineage>
        <taxon>Eukaryota</taxon>
        <taxon>Metazoa</taxon>
        <taxon>Spiralia</taxon>
        <taxon>Lophotrochozoa</taxon>
        <taxon>Mollusca</taxon>
        <taxon>Gastropoda</taxon>
        <taxon>Heterobranchia</taxon>
        <taxon>Euthyneura</taxon>
        <taxon>Panpulmonata</taxon>
        <taxon>Sacoglossa</taxon>
        <taxon>Placobranchoidea</taxon>
        <taxon>Plakobranchidae</taxon>
        <taxon>Plakobranchus</taxon>
    </lineage>
</organism>
<reference evidence="1 2" key="1">
    <citation type="journal article" date="2021" name="Elife">
        <title>Chloroplast acquisition without the gene transfer in kleptoplastic sea slugs, Plakobranchus ocellatus.</title>
        <authorList>
            <person name="Maeda T."/>
            <person name="Takahashi S."/>
            <person name="Yoshida T."/>
            <person name="Shimamura S."/>
            <person name="Takaki Y."/>
            <person name="Nagai Y."/>
            <person name="Toyoda A."/>
            <person name="Suzuki Y."/>
            <person name="Arimoto A."/>
            <person name="Ishii H."/>
            <person name="Satoh N."/>
            <person name="Nishiyama T."/>
            <person name="Hasebe M."/>
            <person name="Maruyama T."/>
            <person name="Minagawa J."/>
            <person name="Obokata J."/>
            <person name="Shigenobu S."/>
        </authorList>
    </citation>
    <scope>NUCLEOTIDE SEQUENCE [LARGE SCALE GENOMIC DNA]</scope>
</reference>
<dbReference type="EMBL" id="BLXT01006951">
    <property type="protein sequence ID" value="GFO35040.1"/>
    <property type="molecule type" value="Genomic_DNA"/>
</dbReference>
<proteinExistence type="predicted"/>
<sequence length="77" mass="9075">MADVEKQLQKLIKVGGEMGMHGEELWKWVDKQLEDERQAKREEREALIVRIKGRRSRFKGQAALAEKQIELERLRSS</sequence>
<evidence type="ECO:0000313" key="2">
    <source>
        <dbReference type="Proteomes" id="UP000735302"/>
    </source>
</evidence>
<dbReference type="Proteomes" id="UP000735302">
    <property type="component" value="Unassembled WGS sequence"/>
</dbReference>
<accession>A0AAV4CT02</accession>
<dbReference type="AlphaFoldDB" id="A0AAV4CT02"/>
<keyword evidence="2" id="KW-1185">Reference proteome</keyword>
<gene>
    <name evidence="1" type="ORF">PoB_006154500</name>
</gene>